<dbReference type="Proteomes" id="UP000823486">
    <property type="component" value="Unassembled WGS sequence"/>
</dbReference>
<accession>A0ABS2QDA9</accession>
<proteinExistence type="predicted"/>
<evidence type="ECO:0000313" key="3">
    <source>
        <dbReference type="Proteomes" id="UP000823486"/>
    </source>
</evidence>
<sequence>MSTRSSNAIVTLDFYQQKFKKQVEEDYYLTEDQAFFTSLPKDAIKSYDTAEDRYPIVILNGTQPAGFFILHGWEGVKSFYSNKRAILIRAFSIQADYQGQGIAHECFRRLPSFIKKHFPDKNEIVLAVNHKNTIAQHVYKKGGFTDKGIRAMGKRGRSYIMHLSI</sequence>
<name>A0ABS2QDA9_9BACI</name>
<dbReference type="InterPro" id="IPR016181">
    <property type="entry name" value="Acyl_CoA_acyltransferase"/>
</dbReference>
<dbReference type="InterPro" id="IPR000182">
    <property type="entry name" value="GNAT_dom"/>
</dbReference>
<dbReference type="Gene3D" id="3.40.630.30">
    <property type="match status" value="1"/>
</dbReference>
<dbReference type="RefSeq" id="WP_204538015.1">
    <property type="nucleotide sequence ID" value="NZ_JAFBFI010000002.1"/>
</dbReference>
<dbReference type="SUPFAM" id="SSF55729">
    <property type="entry name" value="Acyl-CoA N-acyltransferases (Nat)"/>
    <property type="match status" value="1"/>
</dbReference>
<comment type="caution">
    <text evidence="2">The sequence shown here is derived from an EMBL/GenBank/DDBJ whole genome shotgun (WGS) entry which is preliminary data.</text>
</comment>
<dbReference type="PROSITE" id="PS51186">
    <property type="entry name" value="GNAT"/>
    <property type="match status" value="1"/>
</dbReference>
<protein>
    <submittedName>
        <fullName evidence="2">Ribosomal protein S18 acetylase RimI-like enzyme</fullName>
    </submittedName>
</protein>
<feature type="domain" description="N-acetyltransferase" evidence="1">
    <location>
        <begin position="10"/>
        <end position="165"/>
    </location>
</feature>
<dbReference type="EMBL" id="JAFBFI010000002">
    <property type="protein sequence ID" value="MBM7691077.1"/>
    <property type="molecule type" value="Genomic_DNA"/>
</dbReference>
<gene>
    <name evidence="2" type="ORF">JOC77_000482</name>
</gene>
<evidence type="ECO:0000313" key="2">
    <source>
        <dbReference type="EMBL" id="MBM7691077.1"/>
    </source>
</evidence>
<reference evidence="2 3" key="1">
    <citation type="submission" date="2021-01" db="EMBL/GenBank/DDBJ databases">
        <title>Genomic Encyclopedia of Type Strains, Phase IV (KMG-IV): sequencing the most valuable type-strain genomes for metagenomic binning, comparative biology and taxonomic classification.</title>
        <authorList>
            <person name="Goeker M."/>
        </authorList>
    </citation>
    <scope>NUCLEOTIDE SEQUENCE [LARGE SCALE GENOMIC DNA]</scope>
    <source>
        <strain evidence="2 3">DSM 105482</strain>
    </source>
</reference>
<evidence type="ECO:0000259" key="1">
    <source>
        <dbReference type="PROSITE" id="PS51186"/>
    </source>
</evidence>
<dbReference type="Pfam" id="PF00583">
    <property type="entry name" value="Acetyltransf_1"/>
    <property type="match status" value="1"/>
</dbReference>
<keyword evidence="3" id="KW-1185">Reference proteome</keyword>
<organism evidence="2 3">
    <name type="scientific">Peribacillus deserti</name>
    <dbReference type="NCBI Taxonomy" id="673318"/>
    <lineage>
        <taxon>Bacteria</taxon>
        <taxon>Bacillati</taxon>
        <taxon>Bacillota</taxon>
        <taxon>Bacilli</taxon>
        <taxon>Bacillales</taxon>
        <taxon>Bacillaceae</taxon>
        <taxon>Peribacillus</taxon>
    </lineage>
</organism>